<dbReference type="EMBL" id="CP003056">
    <property type="protein sequence ID" value="AEP00079.1"/>
    <property type="molecule type" value="Genomic_DNA"/>
</dbReference>
<dbReference type="RefSeq" id="WP_014096221.1">
    <property type="nucleotide sequence ID" value="NC_016023.1"/>
</dbReference>
<sequence>MAERKSGEMKQYTIDTNVLRYKANSKAEPSHKKAAKLFWKQVIQEIQDGEAIIGVPQEVIRELKFQSSTLSPKENEHISDLLEPCQEVLPDLANINIEHKIREMSAYVRSEFTTVVDERKMEYPAVADSRILHAAYYSDSVLVTSNIKEFLLYPLLFDDWNRLYDLLNKEYVNIPTELYQEIHKDPFFKSLLSDFHGLNQAIEDNEQPDT</sequence>
<proteinExistence type="predicted"/>
<accession>G2TR03</accession>
<dbReference type="Gene3D" id="3.40.50.1010">
    <property type="entry name" value="5'-nuclease"/>
    <property type="match status" value="1"/>
</dbReference>
<dbReference type="SUPFAM" id="SSF88723">
    <property type="entry name" value="PIN domain-like"/>
    <property type="match status" value="1"/>
</dbReference>
<dbReference type="HOGENOM" id="CLU_1353023_0_0_9"/>
<evidence type="ECO:0000313" key="1">
    <source>
        <dbReference type="EMBL" id="AEP00079.1"/>
    </source>
</evidence>
<dbReference type="InterPro" id="IPR029060">
    <property type="entry name" value="PIN-like_dom_sf"/>
</dbReference>
<evidence type="ECO:0000313" key="2">
    <source>
        <dbReference type="Proteomes" id="UP000009283"/>
    </source>
</evidence>
<dbReference type="CDD" id="cd18712">
    <property type="entry name" value="PIN_VapC-like_DUF411"/>
    <property type="match status" value="1"/>
</dbReference>
<name>G2TR03_HEYCO</name>
<reference evidence="1 2" key="1">
    <citation type="journal article" date="2011" name="Stand. Genomic Sci.">
        <title>Complete Genome Sequence of a thermotolerant sporogenic lactic acid bacterium, Bacillus coagulans strain 36D1.</title>
        <authorList>
            <person name="Rhee M.S."/>
            <person name="Moritz B.E."/>
            <person name="Xie G."/>
            <person name="Glavina Del Rio T."/>
            <person name="Dalin E."/>
            <person name="Tice H."/>
            <person name="Bruce D."/>
            <person name="Goodwin L."/>
            <person name="Chertkov O."/>
            <person name="Brettin T."/>
            <person name="Han C."/>
            <person name="Detter C."/>
            <person name="Pitluck S."/>
            <person name="Land M.L."/>
            <person name="Patel M."/>
            <person name="Ou M."/>
            <person name="Harbrucker R."/>
            <person name="Ingram L.O."/>
            <person name="Shanmugam K.T."/>
        </authorList>
    </citation>
    <scope>NUCLEOTIDE SEQUENCE [LARGE SCALE GENOMIC DNA]</scope>
    <source>
        <strain evidence="1 2">36D1</strain>
    </source>
</reference>
<dbReference type="KEGG" id="bag:Bcoa_0861"/>
<evidence type="ECO:0008006" key="3">
    <source>
        <dbReference type="Google" id="ProtNLM"/>
    </source>
</evidence>
<dbReference type="Proteomes" id="UP000009283">
    <property type="component" value="Chromosome"/>
</dbReference>
<protein>
    <recommendedName>
        <fullName evidence="3">PIN domain-containing protein</fullName>
    </recommendedName>
</protein>
<dbReference type="OrthoDB" id="2584999at2"/>
<dbReference type="AlphaFoldDB" id="G2TR03"/>
<dbReference type="eggNOG" id="ENOG5033WMC">
    <property type="taxonomic scope" value="Bacteria"/>
</dbReference>
<organism evidence="1 2">
    <name type="scientific">Heyndrickxia coagulans 36D1</name>
    <dbReference type="NCBI Taxonomy" id="345219"/>
    <lineage>
        <taxon>Bacteria</taxon>
        <taxon>Bacillati</taxon>
        <taxon>Bacillota</taxon>
        <taxon>Bacilli</taxon>
        <taxon>Bacillales</taxon>
        <taxon>Bacillaceae</taxon>
        <taxon>Heyndrickxia</taxon>
    </lineage>
</organism>
<gene>
    <name evidence="1" type="ORF">Bcoa_0861</name>
</gene>